<sequence>MIPVDTLPLTHKQLETYAHEGILYIPNYFSPEEVSVLRAATAEELQQTGRFSSKESHVSKVGCTSQIGFGCGEHPQRRRLCSPGPEDDFLPTANAINFFIYLDTVDEFNGAPMFVPLSHKITVDLPANDPSDKITAAYMSSITENLKYTISKDVLSAAVSEYGLVLGRGQPGDVWLMHPLVYHASPANLSPLDRKVVIVSYNTVHNKPPVEGTRPYFLASREYTPVRPSTNCPSLVAQRRSPKEPQPTVIAREGQLR</sequence>
<dbReference type="PANTHER" id="PTHR20883:SF48">
    <property type="entry name" value="ECTOINE DIOXYGENASE"/>
    <property type="match status" value="1"/>
</dbReference>
<comment type="cofactor">
    <cofactor evidence="1">
        <name>Fe cation</name>
        <dbReference type="ChEBI" id="CHEBI:24875"/>
    </cofactor>
</comment>
<keyword evidence="5" id="KW-1185">Reference proteome</keyword>
<dbReference type="Pfam" id="PF05721">
    <property type="entry name" value="PhyH"/>
    <property type="match status" value="1"/>
</dbReference>
<evidence type="ECO:0000256" key="3">
    <source>
        <dbReference type="SAM" id="MobiDB-lite"/>
    </source>
</evidence>
<evidence type="ECO:0000256" key="1">
    <source>
        <dbReference type="ARBA" id="ARBA00001962"/>
    </source>
</evidence>
<dbReference type="InterPro" id="IPR008775">
    <property type="entry name" value="Phytyl_CoA_dOase-like"/>
</dbReference>
<reference evidence="4 5" key="1">
    <citation type="submission" date="2009-08" db="EMBL/GenBank/DDBJ databases">
        <title>The Genome Sequence of Spizellomyces punctatus strain DAOM BR117.</title>
        <authorList>
            <consortium name="The Broad Institute Genome Sequencing Platform"/>
            <person name="Russ C."/>
            <person name="Cuomo C."/>
            <person name="Shea T."/>
            <person name="Young S.K."/>
            <person name="Zeng Q."/>
            <person name="Koehrsen M."/>
            <person name="Haas B."/>
            <person name="Borodovsky M."/>
            <person name="Guigo R."/>
            <person name="Alvarado L."/>
            <person name="Berlin A."/>
            <person name="Bochicchio J."/>
            <person name="Borenstein D."/>
            <person name="Chapman S."/>
            <person name="Chen Z."/>
            <person name="Engels R."/>
            <person name="Freedman E."/>
            <person name="Gellesch M."/>
            <person name="Goldberg J."/>
            <person name="Griggs A."/>
            <person name="Gujja S."/>
            <person name="Heiman D."/>
            <person name="Hepburn T."/>
            <person name="Howarth C."/>
            <person name="Jen D."/>
            <person name="Larson L."/>
            <person name="Lewis B."/>
            <person name="Mehta T."/>
            <person name="Park D."/>
            <person name="Pearson M."/>
            <person name="Roberts A."/>
            <person name="Saif S."/>
            <person name="Shenoy N."/>
            <person name="Sisk P."/>
            <person name="Stolte C."/>
            <person name="Sykes S."/>
            <person name="Thomson T."/>
            <person name="Walk T."/>
            <person name="White J."/>
            <person name="Yandava C."/>
            <person name="Burger G."/>
            <person name="Gray M.W."/>
            <person name="Holland P.W.H."/>
            <person name="King N."/>
            <person name="Lang F.B.F."/>
            <person name="Roger A.J."/>
            <person name="Ruiz-Trillo I."/>
            <person name="Lander E."/>
            <person name="Nusbaum C."/>
        </authorList>
    </citation>
    <scope>NUCLEOTIDE SEQUENCE [LARGE SCALE GENOMIC DNA]</scope>
    <source>
        <strain evidence="4 5">DAOM BR117</strain>
    </source>
</reference>
<dbReference type="PANTHER" id="PTHR20883">
    <property type="entry name" value="PHYTANOYL-COA DIOXYGENASE DOMAIN CONTAINING 1"/>
    <property type="match status" value="1"/>
</dbReference>
<dbReference type="AlphaFoldDB" id="A0A0L0HJG2"/>
<dbReference type="GO" id="GO:0046872">
    <property type="term" value="F:metal ion binding"/>
    <property type="evidence" value="ECO:0007669"/>
    <property type="project" value="UniProtKB-ARBA"/>
</dbReference>
<dbReference type="Gene3D" id="2.60.120.620">
    <property type="entry name" value="q2cbj1_9rhob like domain"/>
    <property type="match status" value="1"/>
</dbReference>
<dbReference type="OrthoDB" id="2328924at2759"/>
<evidence type="ECO:0000256" key="2">
    <source>
        <dbReference type="ARBA" id="ARBA00005830"/>
    </source>
</evidence>
<dbReference type="GeneID" id="27686613"/>
<dbReference type="EMBL" id="KQ257454">
    <property type="protein sequence ID" value="KND01252.1"/>
    <property type="molecule type" value="Genomic_DNA"/>
</dbReference>
<evidence type="ECO:0008006" key="6">
    <source>
        <dbReference type="Google" id="ProtNLM"/>
    </source>
</evidence>
<dbReference type="RefSeq" id="XP_016609291.1">
    <property type="nucleotide sequence ID" value="XM_016751351.1"/>
</dbReference>
<dbReference type="InParanoid" id="A0A0L0HJG2"/>
<accession>A0A0L0HJG2</accession>
<dbReference type="GO" id="GO:0016491">
    <property type="term" value="F:oxidoreductase activity"/>
    <property type="evidence" value="ECO:0007669"/>
    <property type="project" value="UniProtKB-ARBA"/>
</dbReference>
<gene>
    <name evidence="4" type="ORF">SPPG_03066</name>
</gene>
<name>A0A0L0HJG2_SPIPD</name>
<evidence type="ECO:0000313" key="5">
    <source>
        <dbReference type="Proteomes" id="UP000053201"/>
    </source>
</evidence>
<dbReference type="VEuPathDB" id="FungiDB:SPPG_03066"/>
<dbReference type="SUPFAM" id="SSF51197">
    <property type="entry name" value="Clavaminate synthase-like"/>
    <property type="match status" value="1"/>
</dbReference>
<feature type="region of interest" description="Disordered" evidence="3">
    <location>
        <begin position="229"/>
        <end position="257"/>
    </location>
</feature>
<proteinExistence type="inferred from homology"/>
<dbReference type="Proteomes" id="UP000053201">
    <property type="component" value="Unassembled WGS sequence"/>
</dbReference>
<comment type="similarity">
    <text evidence="2">Belongs to the PhyH family.</text>
</comment>
<organism evidence="4 5">
    <name type="scientific">Spizellomyces punctatus (strain DAOM BR117)</name>
    <dbReference type="NCBI Taxonomy" id="645134"/>
    <lineage>
        <taxon>Eukaryota</taxon>
        <taxon>Fungi</taxon>
        <taxon>Fungi incertae sedis</taxon>
        <taxon>Chytridiomycota</taxon>
        <taxon>Chytridiomycota incertae sedis</taxon>
        <taxon>Chytridiomycetes</taxon>
        <taxon>Spizellomycetales</taxon>
        <taxon>Spizellomycetaceae</taxon>
        <taxon>Spizellomyces</taxon>
    </lineage>
</organism>
<evidence type="ECO:0000313" key="4">
    <source>
        <dbReference type="EMBL" id="KND01252.1"/>
    </source>
</evidence>
<protein>
    <recommendedName>
        <fullName evidence="6">Phytanoyl-CoA dioxygenase</fullName>
    </recommendedName>
</protein>